<name>A0A1F6Y434_9BACT</name>
<proteinExistence type="predicted"/>
<keyword evidence="1" id="KW-0472">Membrane</keyword>
<organism evidence="2 3">
    <name type="scientific">Candidatus Nomurabacteria bacterium RIFCSPLOWO2_02_FULL_40_67</name>
    <dbReference type="NCBI Taxonomy" id="1801787"/>
    <lineage>
        <taxon>Bacteria</taxon>
        <taxon>Candidatus Nomuraibacteriota</taxon>
    </lineage>
</organism>
<comment type="caution">
    <text evidence="2">The sequence shown here is derived from an EMBL/GenBank/DDBJ whole genome shotgun (WGS) entry which is preliminary data.</text>
</comment>
<dbReference type="Proteomes" id="UP000177693">
    <property type="component" value="Unassembled WGS sequence"/>
</dbReference>
<keyword evidence="1" id="KW-1133">Transmembrane helix</keyword>
<keyword evidence="1" id="KW-0812">Transmembrane</keyword>
<sequence>MKIIKLKIKNFKKGYAILELLFYISFFTVLALVVINAMIAMAKSFRETAIYAELDQSANIMERMSREIRQANSISSISPTNLILNTKDEDDNDKTVEFKFVSPNIQFWNDGSNVGDLNSPKIIVTGLTFTEITTAKGKAVKIVLSIRSVNDSLSRTVDFYDTIVLRGSY</sequence>
<protein>
    <submittedName>
        <fullName evidence="2">Uncharacterized protein</fullName>
    </submittedName>
</protein>
<dbReference type="AlphaFoldDB" id="A0A1F6Y434"/>
<dbReference type="EMBL" id="MFVL01000023">
    <property type="protein sequence ID" value="OGJ01141.1"/>
    <property type="molecule type" value="Genomic_DNA"/>
</dbReference>
<evidence type="ECO:0000313" key="3">
    <source>
        <dbReference type="Proteomes" id="UP000177693"/>
    </source>
</evidence>
<evidence type="ECO:0000313" key="2">
    <source>
        <dbReference type="EMBL" id="OGJ01141.1"/>
    </source>
</evidence>
<evidence type="ECO:0000256" key="1">
    <source>
        <dbReference type="SAM" id="Phobius"/>
    </source>
</evidence>
<feature type="transmembrane region" description="Helical" evidence="1">
    <location>
        <begin position="20"/>
        <end position="42"/>
    </location>
</feature>
<gene>
    <name evidence="2" type="ORF">A3I23_02550</name>
</gene>
<accession>A0A1F6Y434</accession>
<reference evidence="2 3" key="1">
    <citation type="journal article" date="2016" name="Nat. Commun.">
        <title>Thousands of microbial genomes shed light on interconnected biogeochemical processes in an aquifer system.</title>
        <authorList>
            <person name="Anantharaman K."/>
            <person name="Brown C.T."/>
            <person name="Hug L.A."/>
            <person name="Sharon I."/>
            <person name="Castelle C.J."/>
            <person name="Probst A.J."/>
            <person name="Thomas B.C."/>
            <person name="Singh A."/>
            <person name="Wilkins M.J."/>
            <person name="Karaoz U."/>
            <person name="Brodie E.L."/>
            <person name="Williams K.H."/>
            <person name="Hubbard S.S."/>
            <person name="Banfield J.F."/>
        </authorList>
    </citation>
    <scope>NUCLEOTIDE SEQUENCE [LARGE SCALE GENOMIC DNA]</scope>
</reference>